<dbReference type="Proteomes" id="UP000274131">
    <property type="component" value="Unassembled WGS sequence"/>
</dbReference>
<dbReference type="PROSITE" id="PS51419">
    <property type="entry name" value="RAB"/>
    <property type="match status" value="1"/>
</dbReference>
<name>A0A0N4VP52_ENTVE</name>
<dbReference type="STRING" id="51028.A0A0N4VP52"/>
<dbReference type="EMBL" id="UXUI01013036">
    <property type="protein sequence ID" value="VDD97197.1"/>
    <property type="molecule type" value="Genomic_DNA"/>
</dbReference>
<dbReference type="WBParaSite" id="EVEC_0001277501-mRNA-1">
    <property type="protein sequence ID" value="EVEC_0001277501-mRNA-1"/>
    <property type="gene ID" value="EVEC_0001277501"/>
</dbReference>
<evidence type="ECO:0000256" key="2">
    <source>
        <dbReference type="ARBA" id="ARBA00022741"/>
    </source>
</evidence>
<dbReference type="GO" id="GO:0005525">
    <property type="term" value="F:GTP binding"/>
    <property type="evidence" value="ECO:0007669"/>
    <property type="project" value="InterPro"/>
</dbReference>
<dbReference type="InterPro" id="IPR005225">
    <property type="entry name" value="Small_GTP-bd"/>
</dbReference>
<dbReference type="FunFam" id="3.40.50.300:FF:001447">
    <property type="entry name" value="Ras-related protein Rab-1B"/>
    <property type="match status" value="1"/>
</dbReference>
<accession>A0A0N4VP52</accession>
<protein>
    <submittedName>
        <fullName evidence="5">Ras-related protein Rab-28</fullName>
    </submittedName>
</protein>
<dbReference type="PANTHER" id="PTHR47978">
    <property type="match status" value="1"/>
</dbReference>
<gene>
    <name evidence="3" type="ORF">EVEC_LOCUS11948</name>
</gene>
<dbReference type="InterPro" id="IPR001806">
    <property type="entry name" value="Small_GTPase"/>
</dbReference>
<reference evidence="3 4" key="2">
    <citation type="submission" date="2018-10" db="EMBL/GenBank/DDBJ databases">
        <authorList>
            <consortium name="Pathogen Informatics"/>
        </authorList>
    </citation>
    <scope>NUCLEOTIDE SEQUENCE [LARGE SCALE GENOMIC DNA]</scope>
</reference>
<evidence type="ECO:0000313" key="4">
    <source>
        <dbReference type="Proteomes" id="UP000274131"/>
    </source>
</evidence>
<evidence type="ECO:0000256" key="1">
    <source>
        <dbReference type="ARBA" id="ARBA00006270"/>
    </source>
</evidence>
<dbReference type="Gene3D" id="3.40.50.300">
    <property type="entry name" value="P-loop containing nucleotide triphosphate hydrolases"/>
    <property type="match status" value="1"/>
</dbReference>
<dbReference type="SMART" id="SM00173">
    <property type="entry name" value="RAS"/>
    <property type="match status" value="1"/>
</dbReference>
<organism evidence="5">
    <name type="scientific">Enterobius vermicularis</name>
    <name type="common">Human pinworm</name>
    <dbReference type="NCBI Taxonomy" id="51028"/>
    <lineage>
        <taxon>Eukaryota</taxon>
        <taxon>Metazoa</taxon>
        <taxon>Ecdysozoa</taxon>
        <taxon>Nematoda</taxon>
        <taxon>Chromadorea</taxon>
        <taxon>Rhabditida</taxon>
        <taxon>Spirurina</taxon>
        <taxon>Oxyuridomorpha</taxon>
        <taxon>Oxyuroidea</taxon>
        <taxon>Oxyuridae</taxon>
        <taxon>Enterobius</taxon>
    </lineage>
</organism>
<dbReference type="SMART" id="SM00175">
    <property type="entry name" value="RAB"/>
    <property type="match status" value="1"/>
</dbReference>
<dbReference type="GO" id="GO:0003924">
    <property type="term" value="F:GTPase activity"/>
    <property type="evidence" value="ECO:0007669"/>
    <property type="project" value="InterPro"/>
</dbReference>
<dbReference type="PRINTS" id="PR00449">
    <property type="entry name" value="RASTRNSFRMNG"/>
</dbReference>
<reference evidence="5" key="1">
    <citation type="submission" date="2017-02" db="UniProtKB">
        <authorList>
            <consortium name="WormBaseParasite"/>
        </authorList>
    </citation>
    <scope>IDENTIFICATION</scope>
</reference>
<dbReference type="InterPro" id="IPR027417">
    <property type="entry name" value="P-loop_NTPase"/>
</dbReference>
<dbReference type="NCBIfam" id="TIGR00231">
    <property type="entry name" value="small_GTP"/>
    <property type="match status" value="1"/>
</dbReference>
<sequence length="171" mass="18971">MDEDEEKVSESVLKIVVCGDGASGKTSLCTRLTQATFAPQYVQTVGFEFYSKRLLLPGKTSVLLQVWDIGGQSIASTMLQKYVTGANGAIVIYDVTNVASFENLEDWVNVIEKATSLSNQKVKYALVGNKTDMEQRRTVHIEQHIKFAEQHNMSSHYVSAKTGDGVILMFR</sequence>
<dbReference type="SMART" id="SM00174">
    <property type="entry name" value="RHO"/>
    <property type="match status" value="1"/>
</dbReference>
<comment type="similarity">
    <text evidence="1">Belongs to the small GTPase superfamily. Rab family.</text>
</comment>
<keyword evidence="4" id="KW-1185">Reference proteome</keyword>
<evidence type="ECO:0000313" key="5">
    <source>
        <dbReference type="WBParaSite" id="EVEC_0001277501-mRNA-1"/>
    </source>
</evidence>
<dbReference type="SUPFAM" id="SSF52540">
    <property type="entry name" value="P-loop containing nucleoside triphosphate hydrolases"/>
    <property type="match status" value="1"/>
</dbReference>
<proteinExistence type="inferred from homology"/>
<dbReference type="PROSITE" id="PS51421">
    <property type="entry name" value="RAS"/>
    <property type="match status" value="1"/>
</dbReference>
<dbReference type="Pfam" id="PF00071">
    <property type="entry name" value="Ras"/>
    <property type="match status" value="1"/>
</dbReference>
<evidence type="ECO:0000313" key="3">
    <source>
        <dbReference type="EMBL" id="VDD97197.1"/>
    </source>
</evidence>
<keyword evidence="2" id="KW-0547">Nucleotide-binding</keyword>
<dbReference type="AlphaFoldDB" id="A0A0N4VP52"/>
<dbReference type="OrthoDB" id="6585768at2759"/>